<proteinExistence type="predicted"/>
<dbReference type="PANTHER" id="PTHR47204:SF1">
    <property type="entry name" value="RIBONUCLEASE H2 SUBUNIT C"/>
    <property type="match status" value="1"/>
</dbReference>
<dbReference type="GO" id="GO:0006401">
    <property type="term" value="P:RNA catabolic process"/>
    <property type="evidence" value="ECO:0007669"/>
    <property type="project" value="InterPro"/>
</dbReference>
<dbReference type="InterPro" id="IPR013924">
    <property type="entry name" value="RNase_H2_suC"/>
</dbReference>
<accession>A0A9P6YPX8</accession>
<gene>
    <name evidence="1" type="ORF">G6F51_000039</name>
</gene>
<comment type="caution">
    <text evidence="1">The sequence shown here is derived from an EMBL/GenBank/DDBJ whole genome shotgun (WGS) entry which is preliminary data.</text>
</comment>
<dbReference type="GO" id="GO:0032299">
    <property type="term" value="C:ribonuclease H2 complex"/>
    <property type="evidence" value="ECO:0007669"/>
    <property type="project" value="InterPro"/>
</dbReference>
<dbReference type="OMA" id="WKKDTAP"/>
<evidence type="ECO:0000313" key="2">
    <source>
        <dbReference type="Proteomes" id="UP000717996"/>
    </source>
</evidence>
<dbReference type="EMBL" id="JAANIT010000002">
    <property type="protein sequence ID" value="KAG1554306.1"/>
    <property type="molecule type" value="Genomic_DNA"/>
</dbReference>
<sequence length="121" mass="14224">MSDIKAHLFPFSVDYEGPVKSKEYLQIEKIENEQYETVVMGRQLFGHSVSVHGDTQGHVWIKDTKEEKEEEEQMKWKKSNTIVDEFILWKKDRAPDKKDARIRAVENWLSISQAIHEPVPL</sequence>
<reference evidence="1" key="1">
    <citation type="journal article" date="2020" name="Microb. Genom.">
        <title>Genetic diversity of clinical and environmental Mucorales isolates obtained from an investigation of mucormycosis cases among solid organ transplant recipients.</title>
        <authorList>
            <person name="Nguyen M.H."/>
            <person name="Kaul D."/>
            <person name="Muto C."/>
            <person name="Cheng S.J."/>
            <person name="Richter R.A."/>
            <person name="Bruno V.M."/>
            <person name="Liu G."/>
            <person name="Beyhan S."/>
            <person name="Sundermann A.J."/>
            <person name="Mounaud S."/>
            <person name="Pasculle A.W."/>
            <person name="Nierman W.C."/>
            <person name="Driscoll E."/>
            <person name="Cumbie R."/>
            <person name="Clancy C.J."/>
            <person name="Dupont C.L."/>
        </authorList>
    </citation>
    <scope>NUCLEOTIDE SEQUENCE</scope>
    <source>
        <strain evidence="1">GL16</strain>
    </source>
</reference>
<dbReference type="OrthoDB" id="6222486at2759"/>
<organism evidence="1 2">
    <name type="scientific">Rhizopus oryzae</name>
    <name type="common">Mucormycosis agent</name>
    <name type="synonym">Rhizopus arrhizus var. delemar</name>
    <dbReference type="NCBI Taxonomy" id="64495"/>
    <lineage>
        <taxon>Eukaryota</taxon>
        <taxon>Fungi</taxon>
        <taxon>Fungi incertae sedis</taxon>
        <taxon>Mucoromycota</taxon>
        <taxon>Mucoromycotina</taxon>
        <taxon>Mucoromycetes</taxon>
        <taxon>Mucorales</taxon>
        <taxon>Mucorineae</taxon>
        <taxon>Rhizopodaceae</taxon>
        <taxon>Rhizopus</taxon>
    </lineage>
</organism>
<dbReference type="Proteomes" id="UP000717996">
    <property type="component" value="Unassembled WGS sequence"/>
</dbReference>
<dbReference type="PANTHER" id="PTHR47204">
    <property type="entry name" value="OS02G0168900 PROTEIN"/>
    <property type="match status" value="1"/>
</dbReference>
<dbReference type="Pfam" id="PF08615">
    <property type="entry name" value="RNase_H2_suC"/>
    <property type="match status" value="1"/>
</dbReference>
<name>A0A9P6YPX8_RHIOR</name>
<dbReference type="Gene3D" id="2.40.128.680">
    <property type="match status" value="1"/>
</dbReference>
<dbReference type="AlphaFoldDB" id="A0A9P6YPX8"/>
<evidence type="ECO:0000313" key="1">
    <source>
        <dbReference type="EMBL" id="KAG1554306.1"/>
    </source>
</evidence>
<protein>
    <submittedName>
        <fullName evidence="1">Uncharacterized protein</fullName>
    </submittedName>
</protein>